<evidence type="ECO:0000256" key="1">
    <source>
        <dbReference type="SAM" id="MobiDB-lite"/>
    </source>
</evidence>
<dbReference type="STRING" id="441119.SAMN04488047_104168"/>
<organism evidence="2 3">
    <name type="scientific">Tranquillimonas alkanivorans</name>
    <dbReference type="NCBI Taxonomy" id="441119"/>
    <lineage>
        <taxon>Bacteria</taxon>
        <taxon>Pseudomonadati</taxon>
        <taxon>Pseudomonadota</taxon>
        <taxon>Alphaproteobacteria</taxon>
        <taxon>Rhodobacterales</taxon>
        <taxon>Roseobacteraceae</taxon>
        <taxon>Tranquillimonas</taxon>
    </lineage>
</organism>
<dbReference type="Gene3D" id="1.10.3680.10">
    <property type="entry name" value="TerB-like"/>
    <property type="match status" value="1"/>
</dbReference>
<proteinExistence type="predicted"/>
<dbReference type="InterPro" id="IPR007486">
    <property type="entry name" value="YebE"/>
</dbReference>
<sequence>MSLKSLATRLALAFAAAKGVETHRRAGGMKSVKKRLEDHDGPGGGIGGMIGRVGGDRESSASGLGNVLDSLGFAGATDAREARFAGQTPMQDDYTSLFGGLATASGDPDQGARVQEVLRRHREAAGIDEHQEAQLLIRAMIQAAKADGEIDSVERQTLMDVIGESDREDVATVDQLLAAPVDVEGLARDTPRGLRAEVYTASVNVIDPDNDAELDYLRTLSDRLELDRETVNQIHAALRKPPLS</sequence>
<gene>
    <name evidence="2" type="ORF">SAMN04488047_104168</name>
</gene>
<evidence type="ECO:0000313" key="2">
    <source>
        <dbReference type="EMBL" id="SFP27379.1"/>
    </source>
</evidence>
<name>A0A1I5P019_9RHOB</name>
<feature type="region of interest" description="Disordered" evidence="1">
    <location>
        <begin position="24"/>
        <end position="45"/>
    </location>
</feature>
<dbReference type="Pfam" id="PF04391">
    <property type="entry name" value="DUF533"/>
    <property type="match status" value="1"/>
</dbReference>
<dbReference type="RefSeq" id="WP_093419891.1">
    <property type="nucleotide sequence ID" value="NZ_FOXA01000004.1"/>
</dbReference>
<keyword evidence="3" id="KW-1185">Reference proteome</keyword>
<reference evidence="2 3" key="1">
    <citation type="submission" date="2016-10" db="EMBL/GenBank/DDBJ databases">
        <authorList>
            <person name="de Groot N.N."/>
        </authorList>
    </citation>
    <scope>NUCLEOTIDE SEQUENCE [LARGE SCALE GENOMIC DNA]</scope>
    <source>
        <strain evidence="2 3">DSM 19547</strain>
    </source>
</reference>
<accession>A0A1I5P019</accession>
<dbReference type="InterPro" id="IPR029024">
    <property type="entry name" value="TerB-like"/>
</dbReference>
<protein>
    <submittedName>
        <fullName evidence="2">Uncharacterized protein</fullName>
    </submittedName>
</protein>
<dbReference type="EMBL" id="FOXA01000004">
    <property type="protein sequence ID" value="SFP27379.1"/>
    <property type="molecule type" value="Genomic_DNA"/>
</dbReference>
<dbReference type="AlphaFoldDB" id="A0A1I5P019"/>
<dbReference type="CDD" id="cd07178">
    <property type="entry name" value="terB_like_YebE"/>
    <property type="match status" value="1"/>
</dbReference>
<dbReference type="OrthoDB" id="7866618at2"/>
<evidence type="ECO:0000313" key="3">
    <source>
        <dbReference type="Proteomes" id="UP000199356"/>
    </source>
</evidence>
<dbReference type="Proteomes" id="UP000199356">
    <property type="component" value="Unassembled WGS sequence"/>
</dbReference>
<dbReference type="SUPFAM" id="SSF158682">
    <property type="entry name" value="TerB-like"/>
    <property type="match status" value="1"/>
</dbReference>